<name>A0ABP9CS64_9ACTN</name>
<dbReference type="Gene3D" id="2.130.10.10">
    <property type="entry name" value="YVTN repeat-like/Quinoprotein amine dehydrogenase"/>
    <property type="match status" value="1"/>
</dbReference>
<comment type="caution">
    <text evidence="1">The sequence shown here is derived from an EMBL/GenBank/DDBJ whole genome shotgun (WGS) entry which is preliminary data.</text>
</comment>
<dbReference type="InterPro" id="IPR015943">
    <property type="entry name" value="WD40/YVTN_repeat-like_dom_sf"/>
</dbReference>
<protein>
    <recommendedName>
        <fullName evidence="3">YncE family protein</fullName>
    </recommendedName>
</protein>
<evidence type="ECO:0000313" key="1">
    <source>
        <dbReference type="EMBL" id="GAA4814009.1"/>
    </source>
</evidence>
<organism evidence="1 2">
    <name type="scientific">Tomitella cavernea</name>
    <dbReference type="NCBI Taxonomy" id="1387982"/>
    <lineage>
        <taxon>Bacteria</taxon>
        <taxon>Bacillati</taxon>
        <taxon>Actinomycetota</taxon>
        <taxon>Actinomycetes</taxon>
        <taxon>Mycobacteriales</taxon>
        <taxon>Tomitella</taxon>
    </lineage>
</organism>
<gene>
    <name evidence="1" type="ORF">GCM10023353_18910</name>
</gene>
<sequence>MQAVTTKVTGLRSTDSAGVVRGGLPHRRGRRASGAGRVAAATALAAALLALTACGSSGGRPDVPTRVPATPVAGPGTAQAPAAQVIIDTTGVRALTVAGGGGLLAVQSDGPSSIAVYAADAPADPQRVIPVPDGAAPMTRVSATDDESAPPVVLVPAPGALLRVDLATGATDTAHIDGDAISATGLPGGGYAVGTADGTVYILGADLAVDRTVTGFVSADALAASGDALLVLDAHQTSLTEVDPATGEHGAALRVGKGATRIISDGYGRVIALDTDGGQMLVYGLDPLINRQLAPIGASPAALAADPARGLVWVTFTGTDEVAAFDLSTGEPVEKHRYPTVAFPTSVAVGADGAVYVGSGRDGGVARISPEQIR</sequence>
<reference evidence="2" key="1">
    <citation type="journal article" date="2019" name="Int. J. Syst. Evol. Microbiol.">
        <title>The Global Catalogue of Microorganisms (GCM) 10K type strain sequencing project: providing services to taxonomists for standard genome sequencing and annotation.</title>
        <authorList>
            <consortium name="The Broad Institute Genomics Platform"/>
            <consortium name="The Broad Institute Genome Sequencing Center for Infectious Disease"/>
            <person name="Wu L."/>
            <person name="Ma J."/>
        </authorList>
    </citation>
    <scope>NUCLEOTIDE SEQUENCE [LARGE SCALE GENOMIC DNA]</scope>
    <source>
        <strain evidence="2">JCM 18542</strain>
    </source>
</reference>
<dbReference type="EMBL" id="BAABKQ010000001">
    <property type="protein sequence ID" value="GAA4814009.1"/>
    <property type="molecule type" value="Genomic_DNA"/>
</dbReference>
<dbReference type="SUPFAM" id="SSF63825">
    <property type="entry name" value="YWTD domain"/>
    <property type="match status" value="1"/>
</dbReference>
<accession>A0ABP9CS64</accession>
<proteinExistence type="predicted"/>
<evidence type="ECO:0000313" key="2">
    <source>
        <dbReference type="Proteomes" id="UP001500839"/>
    </source>
</evidence>
<dbReference type="Proteomes" id="UP001500839">
    <property type="component" value="Unassembled WGS sequence"/>
</dbReference>
<evidence type="ECO:0008006" key="3">
    <source>
        <dbReference type="Google" id="ProtNLM"/>
    </source>
</evidence>
<keyword evidence="2" id="KW-1185">Reference proteome</keyword>